<name>A0A518H6X7_9BACT</name>
<evidence type="ECO:0000313" key="1">
    <source>
        <dbReference type="EMBL" id="QDV36534.1"/>
    </source>
</evidence>
<evidence type="ECO:0008006" key="3">
    <source>
        <dbReference type="Google" id="ProtNLM"/>
    </source>
</evidence>
<dbReference type="KEGG" id="tpla:ElP_44600"/>
<keyword evidence="2" id="KW-1185">Reference proteome</keyword>
<accession>A0A518H6X7</accession>
<gene>
    <name evidence="1" type="ORF">ElP_44600</name>
</gene>
<protein>
    <recommendedName>
        <fullName evidence="3">Carboxypeptidase regulatory-like domain-containing protein</fullName>
    </recommendedName>
</protein>
<organism evidence="1 2">
    <name type="scientific">Tautonia plasticadhaerens</name>
    <dbReference type="NCBI Taxonomy" id="2527974"/>
    <lineage>
        <taxon>Bacteria</taxon>
        <taxon>Pseudomonadati</taxon>
        <taxon>Planctomycetota</taxon>
        <taxon>Planctomycetia</taxon>
        <taxon>Isosphaerales</taxon>
        <taxon>Isosphaeraceae</taxon>
        <taxon>Tautonia</taxon>
    </lineage>
</organism>
<dbReference type="PROSITE" id="PS51257">
    <property type="entry name" value="PROKAR_LIPOPROTEIN"/>
    <property type="match status" value="1"/>
</dbReference>
<dbReference type="AlphaFoldDB" id="A0A518H6X7"/>
<sequence>MSTRQIPTAWGNASALFAGAALIVVLGCGDDTGIGKRYSVTGKVTFKGAPLEKGRIDFIPTDLENGRPATGTIQDGIFRLTTLTPGDGALPGDYKVTISALNVDNTAVEKTIMEQGGGGRQHEIAMATQKGKSLVPSKYSLADTSGLTATVEERSNSFTFDLEEF</sequence>
<dbReference type="RefSeq" id="WP_145272945.1">
    <property type="nucleotide sequence ID" value="NZ_CP036426.1"/>
</dbReference>
<proteinExistence type="predicted"/>
<dbReference type="Proteomes" id="UP000317835">
    <property type="component" value="Chromosome"/>
</dbReference>
<reference evidence="1 2" key="1">
    <citation type="submission" date="2019-02" db="EMBL/GenBank/DDBJ databases">
        <title>Deep-cultivation of Planctomycetes and their phenomic and genomic characterization uncovers novel biology.</title>
        <authorList>
            <person name="Wiegand S."/>
            <person name="Jogler M."/>
            <person name="Boedeker C."/>
            <person name="Pinto D."/>
            <person name="Vollmers J."/>
            <person name="Rivas-Marin E."/>
            <person name="Kohn T."/>
            <person name="Peeters S.H."/>
            <person name="Heuer A."/>
            <person name="Rast P."/>
            <person name="Oberbeckmann S."/>
            <person name="Bunk B."/>
            <person name="Jeske O."/>
            <person name="Meyerdierks A."/>
            <person name="Storesund J.E."/>
            <person name="Kallscheuer N."/>
            <person name="Luecker S."/>
            <person name="Lage O.M."/>
            <person name="Pohl T."/>
            <person name="Merkel B.J."/>
            <person name="Hornburger P."/>
            <person name="Mueller R.-W."/>
            <person name="Bruemmer F."/>
            <person name="Labrenz M."/>
            <person name="Spormann A.M."/>
            <person name="Op den Camp H."/>
            <person name="Overmann J."/>
            <person name="Amann R."/>
            <person name="Jetten M.S.M."/>
            <person name="Mascher T."/>
            <person name="Medema M.H."/>
            <person name="Devos D.P."/>
            <person name="Kaster A.-K."/>
            <person name="Ovreas L."/>
            <person name="Rohde M."/>
            <person name="Galperin M.Y."/>
            <person name="Jogler C."/>
        </authorList>
    </citation>
    <scope>NUCLEOTIDE SEQUENCE [LARGE SCALE GENOMIC DNA]</scope>
    <source>
        <strain evidence="1 2">ElP</strain>
    </source>
</reference>
<evidence type="ECO:0000313" key="2">
    <source>
        <dbReference type="Proteomes" id="UP000317835"/>
    </source>
</evidence>
<dbReference type="EMBL" id="CP036426">
    <property type="protein sequence ID" value="QDV36534.1"/>
    <property type="molecule type" value="Genomic_DNA"/>
</dbReference>
<dbReference type="OrthoDB" id="291697at2"/>